<evidence type="ECO:0000313" key="1">
    <source>
        <dbReference type="EMBL" id="GGG17348.1"/>
    </source>
</evidence>
<dbReference type="EMBL" id="BMGR01000013">
    <property type="protein sequence ID" value="GGG17348.1"/>
    <property type="molecule type" value="Genomic_DNA"/>
</dbReference>
<reference evidence="1" key="2">
    <citation type="submission" date="2020-09" db="EMBL/GenBank/DDBJ databases">
        <authorList>
            <person name="Sun Q."/>
            <person name="Zhou Y."/>
        </authorList>
    </citation>
    <scope>NUCLEOTIDE SEQUENCE</scope>
    <source>
        <strain evidence="1">CGMCC 1.12987</strain>
    </source>
</reference>
<dbReference type="AlphaFoldDB" id="A0A917LER4"/>
<reference evidence="1" key="1">
    <citation type="journal article" date="2014" name="Int. J. Syst. Evol. Microbiol.">
        <title>Complete genome sequence of Corynebacterium casei LMG S-19264T (=DSM 44701T), isolated from a smear-ripened cheese.</title>
        <authorList>
            <consortium name="US DOE Joint Genome Institute (JGI-PGF)"/>
            <person name="Walter F."/>
            <person name="Albersmeier A."/>
            <person name="Kalinowski J."/>
            <person name="Ruckert C."/>
        </authorList>
    </citation>
    <scope>NUCLEOTIDE SEQUENCE</scope>
    <source>
        <strain evidence="1">CGMCC 1.12987</strain>
    </source>
</reference>
<sequence length="132" mass="15580">MTKKVNITFGVLIALIILFSITSFGSENNKDEKGNKTISEEFRQDCLKTLTILEIVISNKSLYTDDERRIIREFSETKYTPYEEEFKYPVLKTSRKYFSKINHKNLDDPKNDLLVNELLGELDNYRKELQKM</sequence>
<name>A0A917LER4_9BACL</name>
<gene>
    <name evidence="1" type="ORF">GCM10010916_37720</name>
</gene>
<evidence type="ECO:0000313" key="2">
    <source>
        <dbReference type="Proteomes" id="UP000644756"/>
    </source>
</evidence>
<dbReference type="Proteomes" id="UP000644756">
    <property type="component" value="Unassembled WGS sequence"/>
</dbReference>
<keyword evidence="2" id="KW-1185">Reference proteome</keyword>
<organism evidence="1 2">
    <name type="scientific">Paenibacillus abyssi</name>
    <dbReference type="NCBI Taxonomy" id="1340531"/>
    <lineage>
        <taxon>Bacteria</taxon>
        <taxon>Bacillati</taxon>
        <taxon>Bacillota</taxon>
        <taxon>Bacilli</taxon>
        <taxon>Bacillales</taxon>
        <taxon>Paenibacillaceae</taxon>
        <taxon>Paenibacillus</taxon>
    </lineage>
</organism>
<comment type="caution">
    <text evidence="1">The sequence shown here is derived from an EMBL/GenBank/DDBJ whole genome shotgun (WGS) entry which is preliminary data.</text>
</comment>
<accession>A0A917LER4</accession>
<proteinExistence type="predicted"/>
<dbReference type="RefSeq" id="WP_188532616.1">
    <property type="nucleotide sequence ID" value="NZ_BMGR01000013.1"/>
</dbReference>
<protein>
    <submittedName>
        <fullName evidence="1">Uncharacterized protein</fullName>
    </submittedName>
</protein>